<dbReference type="SMART" id="SM00160">
    <property type="entry name" value="RanBD"/>
    <property type="match status" value="1"/>
</dbReference>
<evidence type="ECO:0000313" key="8">
    <source>
        <dbReference type="Proteomes" id="UP000281549"/>
    </source>
</evidence>
<evidence type="ECO:0000313" key="5">
    <source>
        <dbReference type="EMBL" id="EPZ36078.1"/>
    </source>
</evidence>
<dbReference type="InterPro" id="IPR011993">
    <property type="entry name" value="PH-like_dom_sf"/>
</dbReference>
<reference evidence="8" key="2">
    <citation type="journal article" date="2018" name="Nat. Microbiol.">
        <title>Leveraging single-cell genomics to expand the fungal tree of life.</title>
        <authorList>
            <person name="Ahrendt S.R."/>
            <person name="Quandt C.A."/>
            <person name="Ciobanu D."/>
            <person name="Clum A."/>
            <person name="Salamov A."/>
            <person name="Andreopoulos B."/>
            <person name="Cheng J.F."/>
            <person name="Woyke T."/>
            <person name="Pelin A."/>
            <person name="Henrissat B."/>
            <person name="Reynolds N.K."/>
            <person name="Benny G.L."/>
            <person name="Smith M.E."/>
            <person name="James T.Y."/>
            <person name="Grigoriev I.V."/>
        </authorList>
    </citation>
    <scope>NUCLEOTIDE SEQUENCE [LARGE SCALE GENOMIC DNA]</scope>
    <source>
        <strain evidence="8">CSF55</strain>
    </source>
</reference>
<dbReference type="Pfam" id="PF00638">
    <property type="entry name" value="Ran_BP1"/>
    <property type="match status" value="1"/>
</dbReference>
<dbReference type="AlphaFoldDB" id="A0A075B147"/>
<keyword evidence="2" id="KW-0539">Nucleus</keyword>
<comment type="subcellular location">
    <subcellularLocation>
        <location evidence="1">Nucleus</location>
    </subcellularLocation>
</comment>
<dbReference type="Proteomes" id="UP000281549">
    <property type="component" value="Unassembled WGS sequence"/>
</dbReference>
<organism evidence="5 7">
    <name type="scientific">Rozella allomycis (strain CSF55)</name>
    <dbReference type="NCBI Taxonomy" id="988480"/>
    <lineage>
        <taxon>Eukaryota</taxon>
        <taxon>Fungi</taxon>
        <taxon>Fungi incertae sedis</taxon>
        <taxon>Cryptomycota</taxon>
        <taxon>Cryptomycota incertae sedis</taxon>
        <taxon>Rozella</taxon>
    </lineage>
</organism>
<dbReference type="SUPFAM" id="SSF50729">
    <property type="entry name" value="PH domain-like"/>
    <property type="match status" value="1"/>
</dbReference>
<feature type="compositionally biased region" description="Acidic residues" evidence="3">
    <location>
        <begin position="218"/>
        <end position="230"/>
    </location>
</feature>
<dbReference type="EMBL" id="KE560662">
    <property type="protein sequence ID" value="EPZ36078.1"/>
    <property type="molecule type" value="Genomic_DNA"/>
</dbReference>
<evidence type="ECO:0000256" key="2">
    <source>
        <dbReference type="ARBA" id="ARBA00023242"/>
    </source>
</evidence>
<feature type="region of interest" description="Disordered" evidence="3">
    <location>
        <begin position="27"/>
        <end position="46"/>
    </location>
</feature>
<dbReference type="OMA" id="ICEENHT"/>
<evidence type="ECO:0000313" key="6">
    <source>
        <dbReference type="EMBL" id="RKP17854.1"/>
    </source>
</evidence>
<keyword evidence="7" id="KW-1185">Reference proteome</keyword>
<reference evidence="6" key="3">
    <citation type="submission" date="2018-08" db="EMBL/GenBank/DDBJ databases">
        <title>Leveraging single-cell genomics to expand the Fungal Tree of Life.</title>
        <authorList>
            <consortium name="DOE Joint Genome Institute"/>
            <person name="Ahrendt S.R."/>
            <person name="Quandt C.A."/>
            <person name="Ciobanu D."/>
            <person name="Clum A."/>
            <person name="Salamov A."/>
            <person name="Andreopoulos B."/>
            <person name="Cheng J.-F."/>
            <person name="Woyke T."/>
            <person name="Pelin A."/>
            <person name="Henrissat B."/>
            <person name="Reynolds N."/>
            <person name="Benny G.L."/>
            <person name="Smith M.E."/>
            <person name="James T.Y."/>
            <person name="Grigoriev I.V."/>
        </authorList>
    </citation>
    <scope>NUCLEOTIDE SEQUENCE</scope>
    <source>
        <strain evidence="6">CSF55</strain>
    </source>
</reference>
<dbReference type="Gene3D" id="2.30.29.30">
    <property type="entry name" value="Pleckstrin-homology domain (PH domain)/Phosphotyrosine-binding domain (PTB)"/>
    <property type="match status" value="1"/>
</dbReference>
<evidence type="ECO:0000259" key="4">
    <source>
        <dbReference type="PROSITE" id="PS50196"/>
    </source>
</evidence>
<dbReference type="PROSITE" id="PS50196">
    <property type="entry name" value="RANBD1"/>
    <property type="match status" value="1"/>
</dbReference>
<gene>
    <name evidence="5" type="ORF">O9G_003650</name>
    <name evidence="6" type="ORF">ROZALSC1DRAFT_30383</name>
</gene>
<feature type="domain" description="RanBD1" evidence="4">
    <location>
        <begin position="53"/>
        <end position="169"/>
    </location>
</feature>
<sequence length="230" mass="25621">MIPFSFGSSTVSFGSLAAGGKSFKELLNEQKDKQEEKETPAAKKAKTDNELVEVKVETGEENESCVFQATAKLYHMEESGWKERGLGNLKLNICEENHTARISKYMYLLALNVRLFDTMKVEIVQGKFCTFIAFETPEKSTCFLIKFKDPETAGKLVKCVEDFKSVKSKAWKNEIVTACEPENDSNYDNDGSVQNNDEGSNSDNETNNSGTQNSIEENATDSDEDASENV</sequence>
<dbReference type="InterPro" id="IPR045255">
    <property type="entry name" value="RanBP1-like"/>
</dbReference>
<evidence type="ECO:0000256" key="1">
    <source>
        <dbReference type="ARBA" id="ARBA00004123"/>
    </source>
</evidence>
<feature type="compositionally biased region" description="Polar residues" evidence="3">
    <location>
        <begin position="188"/>
        <end position="217"/>
    </location>
</feature>
<dbReference type="PANTHER" id="PTHR23138:SF142">
    <property type="entry name" value="RAN-BINDING PROTEIN 3B-RELATED"/>
    <property type="match status" value="1"/>
</dbReference>
<reference evidence="5 7" key="1">
    <citation type="journal article" date="2013" name="Curr. Biol.">
        <title>Shared signatures of parasitism and phylogenomics unite Cryptomycota and microsporidia.</title>
        <authorList>
            <person name="James T.Y."/>
            <person name="Pelin A."/>
            <person name="Bonen L."/>
            <person name="Ahrendt S."/>
            <person name="Sain D."/>
            <person name="Corradi N."/>
            <person name="Stajich J.E."/>
        </authorList>
    </citation>
    <scope>NUCLEOTIDE SEQUENCE [LARGE SCALE GENOMIC DNA]</scope>
    <source>
        <strain evidence="5">CSF55</strain>
        <strain evidence="5">CSF55</strain>
    </source>
</reference>
<proteinExistence type="predicted"/>
<feature type="region of interest" description="Disordered" evidence="3">
    <location>
        <begin position="181"/>
        <end position="230"/>
    </location>
</feature>
<evidence type="ECO:0000313" key="7">
    <source>
        <dbReference type="Proteomes" id="UP000030755"/>
    </source>
</evidence>
<accession>A0A075B147</accession>
<dbReference type="Proteomes" id="UP000030755">
    <property type="component" value="Unassembled WGS sequence"/>
</dbReference>
<protein>
    <submittedName>
        <fullName evidence="6">PH domain-like protein</fullName>
    </submittedName>
    <submittedName>
        <fullName evidence="5">Ran-binding domain-containing protein</fullName>
    </submittedName>
</protein>
<dbReference type="InterPro" id="IPR000156">
    <property type="entry name" value="Ran_bind_dom"/>
</dbReference>
<dbReference type="PANTHER" id="PTHR23138">
    <property type="entry name" value="RAN BINDING PROTEIN"/>
    <property type="match status" value="1"/>
</dbReference>
<dbReference type="OrthoDB" id="185618at2759"/>
<name>A0A075B147_ROZAC</name>
<dbReference type="STRING" id="988480.A0A075B147"/>
<evidence type="ECO:0000256" key="3">
    <source>
        <dbReference type="SAM" id="MobiDB-lite"/>
    </source>
</evidence>
<dbReference type="HOGENOM" id="CLU_1205347_0_0_1"/>
<dbReference type="EMBL" id="ML005654">
    <property type="protein sequence ID" value="RKP17854.1"/>
    <property type="molecule type" value="Genomic_DNA"/>
</dbReference>
<dbReference type="GO" id="GO:0005634">
    <property type="term" value="C:nucleus"/>
    <property type="evidence" value="ECO:0007669"/>
    <property type="project" value="UniProtKB-SubCell"/>
</dbReference>